<dbReference type="Proteomes" id="UP001153636">
    <property type="component" value="Chromosome 3"/>
</dbReference>
<dbReference type="InterPro" id="IPR032062">
    <property type="entry name" value="DUF4803"/>
</dbReference>
<keyword evidence="1" id="KW-0732">Signal</keyword>
<evidence type="ECO:0000313" key="3">
    <source>
        <dbReference type="Proteomes" id="UP001153636"/>
    </source>
</evidence>
<keyword evidence="3" id="KW-1185">Reference proteome</keyword>
<evidence type="ECO:0000313" key="2">
    <source>
        <dbReference type="EMBL" id="CAH1108484.1"/>
    </source>
</evidence>
<protein>
    <submittedName>
        <fullName evidence="2">Uncharacterized protein</fullName>
    </submittedName>
</protein>
<dbReference type="AlphaFoldDB" id="A0A9P0GAM3"/>
<organism evidence="2 3">
    <name type="scientific">Psylliodes chrysocephalus</name>
    <dbReference type="NCBI Taxonomy" id="3402493"/>
    <lineage>
        <taxon>Eukaryota</taxon>
        <taxon>Metazoa</taxon>
        <taxon>Ecdysozoa</taxon>
        <taxon>Arthropoda</taxon>
        <taxon>Hexapoda</taxon>
        <taxon>Insecta</taxon>
        <taxon>Pterygota</taxon>
        <taxon>Neoptera</taxon>
        <taxon>Endopterygota</taxon>
        <taxon>Coleoptera</taxon>
        <taxon>Polyphaga</taxon>
        <taxon>Cucujiformia</taxon>
        <taxon>Chrysomeloidea</taxon>
        <taxon>Chrysomelidae</taxon>
        <taxon>Galerucinae</taxon>
        <taxon>Alticini</taxon>
        <taxon>Psylliodes</taxon>
    </lineage>
</organism>
<proteinExistence type="predicted"/>
<evidence type="ECO:0000256" key="1">
    <source>
        <dbReference type="SAM" id="SignalP"/>
    </source>
</evidence>
<name>A0A9P0GAM3_9CUCU</name>
<dbReference type="PANTHER" id="PTHR47890:SF1">
    <property type="entry name" value="LD24308P"/>
    <property type="match status" value="1"/>
</dbReference>
<dbReference type="PANTHER" id="PTHR47890">
    <property type="entry name" value="LD24308P"/>
    <property type="match status" value="1"/>
</dbReference>
<reference evidence="2" key="1">
    <citation type="submission" date="2022-01" db="EMBL/GenBank/DDBJ databases">
        <authorList>
            <person name="King R."/>
        </authorList>
    </citation>
    <scope>NUCLEOTIDE SEQUENCE</scope>
</reference>
<dbReference type="Pfam" id="PF16061">
    <property type="entry name" value="DUF4803"/>
    <property type="match status" value="1"/>
</dbReference>
<dbReference type="EMBL" id="OV651815">
    <property type="protein sequence ID" value="CAH1108484.1"/>
    <property type="molecule type" value="Genomic_DNA"/>
</dbReference>
<sequence>MKFVFIIFLVFAFLVCWTQSYQHKLLVDRIRFNFLNIENNLWDFVLEQHKDSDIDPGLEIIKRFKDFDSQVQLLPQDILYGIKAPRQAEQFVLLYSDIRIIHDLYDKFIRYQLEALTLAKSDYSEYRRELKTEDIVDDILDDAKNNVNKTISRVFEEFSGFGGIFSTKDYICEIPTQPPQQVFYNLYNLLALIDLKGYILSQFAYMAMRLQEIGNYTEMSLKAREEYKTRTKYLMNSMAGIMKISNGNIYRCDPKSHIEGETYTQLTQLLQAHVQNEVDLNPTGTCTENCAMYTSTKNYGCYDSSSEYCRKMKPCNGDLYNCRFVESHLKTCIAPQGSTRRYDFIEYDSGKVYGEKTRCLKRGVESWFRWFVHCSYCLCLCDQQGSQSDRYFNLRSVSADTKNNRVVTGMKLVKHNRIIYIQIQEGKLLPHGYIEQNSTRWVPPAGYRITDYGVKNGKDYHTMNYYSRSLLLDNLEVERENYIITGARFFVYNGDLQFRITITPFNFSTGHLYTDESYEVSKRTNRKRIELWNPDIPIYSPRSEPNFDDGRYVEFTHSDLEKDAGQTTVPFIDIQPVYADPPVPLRSAGIYYKGKSGYGGFVGMKVGVYDYTNSLIFDFPNAKAREDSGEVFGVLPN</sequence>
<feature type="signal peptide" evidence="1">
    <location>
        <begin position="1"/>
        <end position="20"/>
    </location>
</feature>
<accession>A0A9P0GAM3</accession>
<feature type="chain" id="PRO_5040202389" evidence="1">
    <location>
        <begin position="21"/>
        <end position="637"/>
    </location>
</feature>
<gene>
    <name evidence="2" type="ORF">PSYICH_LOCUS9051</name>
</gene>
<dbReference type="OrthoDB" id="6366357at2759"/>